<evidence type="ECO:0000256" key="1">
    <source>
        <dbReference type="ARBA" id="ARBA00022679"/>
    </source>
</evidence>
<keyword evidence="9" id="KW-1185">Reference proteome</keyword>
<keyword evidence="4" id="KW-0255">Endonuclease</keyword>
<dbReference type="Proteomes" id="UP001396334">
    <property type="component" value="Unassembled WGS sequence"/>
</dbReference>
<evidence type="ECO:0000256" key="2">
    <source>
        <dbReference type="ARBA" id="ARBA00022695"/>
    </source>
</evidence>
<dbReference type="InterPro" id="IPR041373">
    <property type="entry name" value="RT_RNaseH"/>
</dbReference>
<proteinExistence type="predicted"/>
<dbReference type="InterPro" id="IPR043502">
    <property type="entry name" value="DNA/RNA_pol_sf"/>
</dbReference>
<dbReference type="SUPFAM" id="SSF56672">
    <property type="entry name" value="DNA/RNA polymerases"/>
    <property type="match status" value="1"/>
</dbReference>
<keyword evidence="6" id="KW-0695">RNA-directed DNA polymerase</keyword>
<evidence type="ECO:0000256" key="5">
    <source>
        <dbReference type="ARBA" id="ARBA00022801"/>
    </source>
</evidence>
<reference evidence="8 9" key="1">
    <citation type="journal article" date="2024" name="G3 (Bethesda)">
        <title>Genome assembly of Hibiscus sabdariffa L. provides insights into metabolisms of medicinal natural products.</title>
        <authorList>
            <person name="Kim T."/>
        </authorList>
    </citation>
    <scope>NUCLEOTIDE SEQUENCE [LARGE SCALE GENOMIC DNA]</scope>
    <source>
        <strain evidence="8">TK-2024</strain>
        <tissue evidence="8">Old leaves</tissue>
    </source>
</reference>
<evidence type="ECO:0000313" key="8">
    <source>
        <dbReference type="EMBL" id="KAK9020368.1"/>
    </source>
</evidence>
<evidence type="ECO:0000256" key="4">
    <source>
        <dbReference type="ARBA" id="ARBA00022759"/>
    </source>
</evidence>
<sequence length="154" mass="18127">MTHNFRNHSTFKEILAVKKAISKFEFQLIGHHFLVEMDMSSFSQMIKFKQKIIPNPQLLRWAEWFSKYSFDCKHIKGKNNILADLLTRPNPNPTQIMLYKASSSQPKVPAKKLKKNPESAFNIPSNLNPEFSPEVYRLVLENKFHSKERDMIFE</sequence>
<comment type="caution">
    <text evidence="8">The sequence shown here is derived from an EMBL/GenBank/DDBJ whole genome shotgun (WGS) entry which is preliminary data.</text>
</comment>
<dbReference type="EMBL" id="JBBPBN010000016">
    <property type="protein sequence ID" value="KAK9020368.1"/>
    <property type="molecule type" value="Genomic_DNA"/>
</dbReference>
<evidence type="ECO:0000259" key="7">
    <source>
        <dbReference type="Pfam" id="PF17917"/>
    </source>
</evidence>
<keyword evidence="5" id="KW-0378">Hydrolase</keyword>
<dbReference type="Pfam" id="PF17917">
    <property type="entry name" value="RT_RNaseH"/>
    <property type="match status" value="1"/>
</dbReference>
<gene>
    <name evidence="8" type="ORF">V6N11_010392</name>
</gene>
<organism evidence="8 9">
    <name type="scientific">Hibiscus sabdariffa</name>
    <name type="common">roselle</name>
    <dbReference type="NCBI Taxonomy" id="183260"/>
    <lineage>
        <taxon>Eukaryota</taxon>
        <taxon>Viridiplantae</taxon>
        <taxon>Streptophyta</taxon>
        <taxon>Embryophyta</taxon>
        <taxon>Tracheophyta</taxon>
        <taxon>Spermatophyta</taxon>
        <taxon>Magnoliopsida</taxon>
        <taxon>eudicotyledons</taxon>
        <taxon>Gunneridae</taxon>
        <taxon>Pentapetalae</taxon>
        <taxon>rosids</taxon>
        <taxon>malvids</taxon>
        <taxon>Malvales</taxon>
        <taxon>Malvaceae</taxon>
        <taxon>Malvoideae</taxon>
        <taxon>Hibiscus</taxon>
    </lineage>
</organism>
<protein>
    <recommendedName>
        <fullName evidence="7">Reverse transcriptase RNase H-like domain-containing protein</fullName>
    </recommendedName>
</protein>
<accession>A0ABR2S5E6</accession>
<keyword evidence="2" id="KW-0548">Nucleotidyltransferase</keyword>
<keyword evidence="3" id="KW-0540">Nuclease</keyword>
<feature type="domain" description="Reverse transcriptase RNase H-like" evidence="7">
    <location>
        <begin position="8"/>
        <end position="68"/>
    </location>
</feature>
<evidence type="ECO:0000256" key="3">
    <source>
        <dbReference type="ARBA" id="ARBA00022722"/>
    </source>
</evidence>
<keyword evidence="1" id="KW-0808">Transferase</keyword>
<evidence type="ECO:0000313" key="9">
    <source>
        <dbReference type="Proteomes" id="UP001396334"/>
    </source>
</evidence>
<name>A0ABR2S5E6_9ROSI</name>
<evidence type="ECO:0000256" key="6">
    <source>
        <dbReference type="ARBA" id="ARBA00022918"/>
    </source>
</evidence>